<proteinExistence type="predicted"/>
<evidence type="ECO:0000313" key="3">
    <source>
        <dbReference type="Proteomes" id="UP000004136"/>
    </source>
</evidence>
<dbReference type="PATRIC" id="fig|1053201.3.peg.2635"/>
<dbReference type="InterPro" id="IPR014825">
    <property type="entry name" value="DNA_alkylation"/>
</dbReference>
<dbReference type="EMBL" id="AHDV01000017">
    <property type="protein sequence ID" value="EJV84615.1"/>
    <property type="molecule type" value="Genomic_DNA"/>
</dbReference>
<dbReference type="Gene3D" id="1.25.40.290">
    <property type="entry name" value="ARM repeat domains"/>
    <property type="match status" value="1"/>
</dbReference>
<dbReference type="Proteomes" id="UP000004136">
    <property type="component" value="Unassembled WGS sequence"/>
</dbReference>
<protein>
    <recommendedName>
        <fullName evidence="1">Core domain-containing protein</fullName>
    </recommendedName>
</protein>
<dbReference type="Pfam" id="PF01521">
    <property type="entry name" value="Fe-S_biosyn"/>
    <property type="match status" value="1"/>
</dbReference>
<dbReference type="AlphaFoldDB" id="J9CEU1"/>
<feature type="domain" description="Core" evidence="1">
    <location>
        <begin position="31"/>
        <end position="123"/>
    </location>
</feature>
<name>J9CEU1_BACCE</name>
<dbReference type="Pfam" id="PF08713">
    <property type="entry name" value="DNA_alkylation"/>
    <property type="match status" value="1"/>
</dbReference>
<sequence length="399" mass="46537">MLVFLLQSHLLPYFLSFCNNKVNTLKGWDHMNIRITDEAKAAIHRLEREDKKIIRIRGTMTNSCSIFVDVDLIWDTYHADDVVYEDAELIVQMDSFTTDYTGDTVKLDYKTTGFSITTPSETLVYGLSIKKKTLFLSDQWGEKMGKYVPLKFLFNEELAEKMADSICKHDPNFSKRNFVSTVTCKVENLELKQRIEVIADELHNALQKDFNEAIHILLKTLGPENTTEVGTFTNGYMYMPIAKYVEKYGLNDFESSFNAMYEITKRNTAEYAIRPYLEKYHEETLDILRQWLRDENSHIRRLVSEGTRPRLPWAKKIGALKGDFRNNLRLLELLMNDTSKYVQKSVANHINDITKEDKELVLQWLQQLHDNKLPVNPWIIKHGLRTVIKNGTLPKDFSF</sequence>
<dbReference type="InterPro" id="IPR000361">
    <property type="entry name" value="ATAP_core_dom"/>
</dbReference>
<dbReference type="InterPro" id="IPR016024">
    <property type="entry name" value="ARM-type_fold"/>
</dbReference>
<comment type="caution">
    <text evidence="2">The sequence shown here is derived from an EMBL/GenBank/DDBJ whole genome shotgun (WGS) entry which is preliminary data.</text>
</comment>
<dbReference type="HOGENOM" id="CLU_690113_0_0_9"/>
<reference evidence="2 3" key="1">
    <citation type="submission" date="2012-04" db="EMBL/GenBank/DDBJ databases">
        <title>The Genome Sequence of Bacillus cereus HuA2-1.</title>
        <authorList>
            <consortium name="The Broad Institute Genome Sequencing Platform"/>
            <consortium name="The Broad Institute Genome Sequencing Center for Infectious Disease"/>
            <person name="Feldgarden M."/>
            <person name="Van der Auwera G.A."/>
            <person name="Mahillon J."/>
            <person name="Duprez V."/>
            <person name="Timmery S."/>
            <person name="Mattelet C."/>
            <person name="Dierick K."/>
            <person name="Sun M."/>
            <person name="Yu Z."/>
            <person name="Zhu L."/>
            <person name="Hu X."/>
            <person name="Shank E.B."/>
            <person name="Swiecicka I."/>
            <person name="Hansen B.M."/>
            <person name="Andrup L."/>
            <person name="Young S.K."/>
            <person name="Zeng Q."/>
            <person name="Gargeya S."/>
            <person name="Fitzgerald M."/>
            <person name="Haas B."/>
            <person name="Abouelleil A."/>
            <person name="Alvarado L."/>
            <person name="Arachchi H.M."/>
            <person name="Berlin A."/>
            <person name="Chapman S.B."/>
            <person name="Goldberg J."/>
            <person name="Griggs A."/>
            <person name="Gujja S."/>
            <person name="Hansen M."/>
            <person name="Howarth C."/>
            <person name="Imamovic A."/>
            <person name="Larimer J."/>
            <person name="McCowen C."/>
            <person name="Montmayeur A."/>
            <person name="Murphy C."/>
            <person name="Neiman D."/>
            <person name="Pearson M."/>
            <person name="Priest M."/>
            <person name="Roberts A."/>
            <person name="Saif S."/>
            <person name="Shea T."/>
            <person name="Sisk P."/>
            <person name="Sykes S."/>
            <person name="Wortman J."/>
            <person name="Nusbaum C."/>
            <person name="Birren B."/>
        </authorList>
    </citation>
    <scope>NUCLEOTIDE SEQUENCE [LARGE SCALE GENOMIC DNA]</scope>
    <source>
        <strain evidence="2 3">HuA2-1</strain>
    </source>
</reference>
<gene>
    <name evidence="2" type="ORF">IG3_02574</name>
</gene>
<organism evidence="2 3">
    <name type="scientific">Bacillus cereus HuA2-1</name>
    <dbReference type="NCBI Taxonomy" id="1053201"/>
    <lineage>
        <taxon>Bacteria</taxon>
        <taxon>Bacillati</taxon>
        <taxon>Bacillota</taxon>
        <taxon>Bacilli</taxon>
        <taxon>Bacillales</taxon>
        <taxon>Bacillaceae</taxon>
        <taxon>Bacillus</taxon>
        <taxon>Bacillus cereus group</taxon>
    </lineage>
</organism>
<accession>J9CEU1</accession>
<evidence type="ECO:0000259" key="1">
    <source>
        <dbReference type="Pfam" id="PF01521"/>
    </source>
</evidence>
<evidence type="ECO:0000313" key="2">
    <source>
        <dbReference type="EMBL" id="EJV84615.1"/>
    </source>
</evidence>
<dbReference type="SUPFAM" id="SSF48371">
    <property type="entry name" value="ARM repeat"/>
    <property type="match status" value="1"/>
</dbReference>